<gene>
    <name evidence="1" type="ORF">Lrub_1490</name>
</gene>
<sequence>MRNLSPWFVRHLNDPKLLLWFANQGGKLNYFLTNLIEKELEYYKSLEGNEKKEEIALILRHSKNAIPSPVMRKYWQLLLTGRIDSTQNNFELHQWVAQFKQDGLTVALKMKLRELLSPKISLRKFVSTRQEIGNSSPELLIDGELRLTSDHVHSALGELSKEANWKDALPQLLDDFTMLLRDAIELKAELGKATELADMTYIAQPSISEHSQNRKFDDWTTLIELIRDAWLVTSVCYPEQALFAAKKWQFYPYPIFRRLMFFAAAQKSIISSATGLEWLLSDNCRWLWSTETKREAIRLIVALGSHLTRDDLLNLEQAIIKGPPDELFGESVELERLEQIKDHMIWLRLAKLKMNNIELSEEASTKLETIQTTYPLWSIAADERDEFPFWMGNGEEFQSFKQTPKSRKELADWLKQNPGDDWRNEDDWQQRCQNDFSTVATSLCILVKEGFWPLKRWQQALQIWSDDKYTARSWRYIAPILIKIPNNILPELSHALGYWIKSVAKFSVTHHEEIFFNFCNQILNLDYPETKFDDPVMMAINHPVGYVTQAILNRWFVRKLEDGQKLPTNIKVIFTELCDIKIEKFRLARLLLAANAITLFRVDPDWSFNHLLNIFNWEISKIEARMVWEGFLWTPRLYYPFLEAIKPHLLKTATFYEILGKNSKQQYVAFITHISLNRGETFNYSELKDIYHILPSDGLDITAEVLARAQESAADQREEHWDNRILPFWRNIWPKSLEVVSDNISKELIRLCIATGNRFPSALKLLLPWISYKQNIINDLHLLHSLNHCSNFPEEALILLDKITYDSPWISNMLNDCLREIESANPELTKTPKFIRLHQIWKKHQPVK</sequence>
<dbReference type="Proteomes" id="UP000054608">
    <property type="component" value="Unassembled WGS sequence"/>
</dbReference>
<name>A0A0W0XTZ7_9GAMM</name>
<comment type="caution">
    <text evidence="1">The sequence shown here is derived from an EMBL/GenBank/DDBJ whole genome shotgun (WGS) entry which is preliminary data.</text>
</comment>
<evidence type="ECO:0000313" key="1">
    <source>
        <dbReference type="EMBL" id="KTD48091.1"/>
    </source>
</evidence>
<dbReference type="AlphaFoldDB" id="A0A0W0XTZ7"/>
<dbReference type="STRING" id="458.Lrub_1490"/>
<proteinExistence type="predicted"/>
<keyword evidence="2" id="KW-1185">Reference proteome</keyword>
<reference evidence="1 2" key="1">
    <citation type="submission" date="2015-11" db="EMBL/GenBank/DDBJ databases">
        <title>Genomic analysis of 38 Legionella species identifies large and diverse effector repertoires.</title>
        <authorList>
            <person name="Burstein D."/>
            <person name="Amaro F."/>
            <person name="Zusman T."/>
            <person name="Lifshitz Z."/>
            <person name="Cohen O."/>
            <person name="Gilbert J.A."/>
            <person name="Pupko T."/>
            <person name="Shuman H.A."/>
            <person name="Segal G."/>
        </authorList>
    </citation>
    <scope>NUCLEOTIDE SEQUENCE [LARGE SCALE GENOMIC DNA]</scope>
    <source>
        <strain evidence="1 2">WA-270A-C2</strain>
    </source>
</reference>
<protein>
    <recommendedName>
        <fullName evidence="3">DUF4020 domain-containing protein</fullName>
    </recommendedName>
</protein>
<dbReference type="PATRIC" id="fig|458.5.peg.1548"/>
<evidence type="ECO:0008006" key="3">
    <source>
        <dbReference type="Google" id="ProtNLM"/>
    </source>
</evidence>
<dbReference type="EMBL" id="LNYT01000013">
    <property type="protein sequence ID" value="KTD48091.1"/>
    <property type="molecule type" value="Genomic_DNA"/>
</dbReference>
<evidence type="ECO:0000313" key="2">
    <source>
        <dbReference type="Proteomes" id="UP000054608"/>
    </source>
</evidence>
<accession>A0A0W0XTZ7</accession>
<organism evidence="1 2">
    <name type="scientific">Legionella rubrilucens</name>
    <dbReference type="NCBI Taxonomy" id="458"/>
    <lineage>
        <taxon>Bacteria</taxon>
        <taxon>Pseudomonadati</taxon>
        <taxon>Pseudomonadota</taxon>
        <taxon>Gammaproteobacteria</taxon>
        <taxon>Legionellales</taxon>
        <taxon>Legionellaceae</taxon>
        <taxon>Legionella</taxon>
    </lineage>
</organism>